<dbReference type="InterPro" id="IPR020846">
    <property type="entry name" value="MFS_dom"/>
</dbReference>
<protein>
    <submittedName>
        <fullName evidence="7">MFS transporter</fullName>
    </submittedName>
</protein>
<dbReference type="RefSeq" id="WP_263954264.1">
    <property type="nucleotide sequence ID" value="NZ_JAOYFC010000002.1"/>
</dbReference>
<dbReference type="CDD" id="cd17393">
    <property type="entry name" value="MFS_MosC_like"/>
    <property type="match status" value="1"/>
</dbReference>
<dbReference type="Gene3D" id="1.20.1250.20">
    <property type="entry name" value="MFS general substrate transporter like domains"/>
    <property type="match status" value="2"/>
</dbReference>
<feature type="transmembrane region" description="Helical" evidence="5">
    <location>
        <begin position="198"/>
        <end position="216"/>
    </location>
</feature>
<feature type="transmembrane region" description="Helical" evidence="5">
    <location>
        <begin position="352"/>
        <end position="376"/>
    </location>
</feature>
<dbReference type="PANTHER" id="PTHR23514:SF13">
    <property type="entry name" value="INNER MEMBRANE PROTEIN YBJJ"/>
    <property type="match status" value="1"/>
</dbReference>
<dbReference type="InterPro" id="IPR036259">
    <property type="entry name" value="MFS_trans_sf"/>
</dbReference>
<dbReference type="Proteomes" id="UP001208041">
    <property type="component" value="Unassembled WGS sequence"/>
</dbReference>
<dbReference type="InterPro" id="IPR051788">
    <property type="entry name" value="MFS_Transporter"/>
</dbReference>
<dbReference type="SUPFAM" id="SSF103473">
    <property type="entry name" value="MFS general substrate transporter"/>
    <property type="match status" value="1"/>
</dbReference>
<gene>
    <name evidence="7" type="ORF">OH136_12570</name>
</gene>
<sequence>MNWTHSLYLSRHTALGFMAQGIVWGSFAAYAPAIKAQIGATDATFGTVLLFGAIGAVTAMWLAPRFDRASGRFGLPIAALFLALAYQIPVRLESPQAFAAALFFVGAASGLLDVVMNARLSNIENRNNTSLMNLNHGLFSVAYATAAISAGLLRDSGTGISTTSLIAFAVIGTSCLFMSEPREDFGVENVSTPTGKPALGGAVFWGGLIVFAAFLSENAVEGWSALHIERSLGGGAAEGALGPAMLGITMAIGRLSGQALVQWFREATVVFWASLLAASGALIAAAAPTPMVAYVGFGALGLGVSVIGPMVFALVGRRVPDDIRSLAISRVAVIGYLGFFVGPPVVGFLAELIGLPASFVFVALVLAAVPVLLMLLRRDPRID</sequence>
<evidence type="ECO:0000256" key="5">
    <source>
        <dbReference type="SAM" id="Phobius"/>
    </source>
</evidence>
<feature type="transmembrane region" description="Helical" evidence="5">
    <location>
        <begin position="73"/>
        <end position="90"/>
    </location>
</feature>
<keyword evidence="4 5" id="KW-0472">Membrane</keyword>
<dbReference type="GO" id="GO:0022857">
    <property type="term" value="F:transmembrane transporter activity"/>
    <property type="evidence" value="ECO:0007669"/>
    <property type="project" value="InterPro"/>
</dbReference>
<keyword evidence="3 5" id="KW-1133">Transmembrane helix</keyword>
<dbReference type="PANTHER" id="PTHR23514">
    <property type="entry name" value="BYPASS OF STOP CODON PROTEIN 6"/>
    <property type="match status" value="1"/>
</dbReference>
<dbReference type="InterPro" id="IPR011701">
    <property type="entry name" value="MFS"/>
</dbReference>
<evidence type="ECO:0000256" key="2">
    <source>
        <dbReference type="ARBA" id="ARBA00022692"/>
    </source>
</evidence>
<organism evidence="7 8">
    <name type="scientific">Halocynthiibacter halioticoli</name>
    <dbReference type="NCBI Taxonomy" id="2986804"/>
    <lineage>
        <taxon>Bacteria</taxon>
        <taxon>Pseudomonadati</taxon>
        <taxon>Pseudomonadota</taxon>
        <taxon>Alphaproteobacteria</taxon>
        <taxon>Rhodobacterales</taxon>
        <taxon>Paracoccaceae</taxon>
        <taxon>Halocynthiibacter</taxon>
    </lineage>
</organism>
<dbReference type="AlphaFoldDB" id="A0AAE3J2Z3"/>
<keyword evidence="8" id="KW-1185">Reference proteome</keyword>
<feature type="transmembrane region" description="Helical" evidence="5">
    <location>
        <begin position="267"/>
        <end position="287"/>
    </location>
</feature>
<dbReference type="Pfam" id="PF07690">
    <property type="entry name" value="MFS_1"/>
    <property type="match status" value="1"/>
</dbReference>
<evidence type="ECO:0000256" key="3">
    <source>
        <dbReference type="ARBA" id="ARBA00022989"/>
    </source>
</evidence>
<dbReference type="GO" id="GO:0016020">
    <property type="term" value="C:membrane"/>
    <property type="evidence" value="ECO:0007669"/>
    <property type="project" value="UniProtKB-SubCell"/>
</dbReference>
<feature type="transmembrane region" description="Helical" evidence="5">
    <location>
        <begin position="159"/>
        <end position="177"/>
    </location>
</feature>
<comment type="subcellular location">
    <subcellularLocation>
        <location evidence="1">Membrane</location>
        <topology evidence="1">Multi-pass membrane protein</topology>
    </subcellularLocation>
</comment>
<feature type="transmembrane region" description="Helical" evidence="5">
    <location>
        <begin position="136"/>
        <end position="153"/>
    </location>
</feature>
<proteinExistence type="predicted"/>
<accession>A0AAE3J2Z3</accession>
<feature type="transmembrane region" description="Helical" evidence="5">
    <location>
        <begin position="327"/>
        <end position="346"/>
    </location>
</feature>
<evidence type="ECO:0000256" key="4">
    <source>
        <dbReference type="ARBA" id="ARBA00023136"/>
    </source>
</evidence>
<feature type="transmembrane region" description="Helical" evidence="5">
    <location>
        <begin position="96"/>
        <end position="115"/>
    </location>
</feature>
<dbReference type="EMBL" id="JAOYFC010000002">
    <property type="protein sequence ID" value="MCV6825391.1"/>
    <property type="molecule type" value="Genomic_DNA"/>
</dbReference>
<feature type="transmembrane region" description="Helical" evidence="5">
    <location>
        <begin position="12"/>
        <end position="31"/>
    </location>
</feature>
<comment type="caution">
    <text evidence="7">The sequence shown here is derived from an EMBL/GenBank/DDBJ whole genome shotgun (WGS) entry which is preliminary data.</text>
</comment>
<feature type="transmembrane region" description="Helical" evidence="5">
    <location>
        <begin position="236"/>
        <end position="255"/>
    </location>
</feature>
<name>A0AAE3J2Z3_9RHOB</name>
<feature type="transmembrane region" description="Helical" evidence="5">
    <location>
        <begin position="43"/>
        <end position="61"/>
    </location>
</feature>
<keyword evidence="2 5" id="KW-0812">Transmembrane</keyword>
<evidence type="ECO:0000313" key="8">
    <source>
        <dbReference type="Proteomes" id="UP001208041"/>
    </source>
</evidence>
<evidence type="ECO:0000256" key="1">
    <source>
        <dbReference type="ARBA" id="ARBA00004141"/>
    </source>
</evidence>
<evidence type="ECO:0000259" key="6">
    <source>
        <dbReference type="PROSITE" id="PS50850"/>
    </source>
</evidence>
<feature type="domain" description="Major facilitator superfamily (MFS) profile" evidence="6">
    <location>
        <begin position="202"/>
        <end position="383"/>
    </location>
</feature>
<evidence type="ECO:0000313" key="7">
    <source>
        <dbReference type="EMBL" id="MCV6825391.1"/>
    </source>
</evidence>
<reference evidence="7" key="1">
    <citation type="submission" date="2022-10" db="EMBL/GenBank/DDBJ databases">
        <authorList>
            <person name="Yue Y."/>
        </authorList>
    </citation>
    <scope>NUCLEOTIDE SEQUENCE</scope>
    <source>
        <strain evidence="7">Z654</strain>
    </source>
</reference>
<dbReference type="PROSITE" id="PS50850">
    <property type="entry name" value="MFS"/>
    <property type="match status" value="1"/>
</dbReference>
<feature type="transmembrane region" description="Helical" evidence="5">
    <location>
        <begin position="293"/>
        <end position="315"/>
    </location>
</feature>